<proteinExistence type="predicted"/>
<reference evidence="2" key="1">
    <citation type="submission" date="2018-06" db="EMBL/GenBank/DDBJ databases">
        <authorList>
            <person name="Zhirakovskaya E."/>
        </authorList>
    </citation>
    <scope>NUCLEOTIDE SEQUENCE</scope>
</reference>
<gene>
    <name evidence="2" type="ORF">MNBD_CHLOROFLEXI01-3928</name>
</gene>
<organism evidence="2">
    <name type="scientific">hydrothermal vent metagenome</name>
    <dbReference type="NCBI Taxonomy" id="652676"/>
    <lineage>
        <taxon>unclassified sequences</taxon>
        <taxon>metagenomes</taxon>
        <taxon>ecological metagenomes</taxon>
    </lineage>
</organism>
<evidence type="ECO:0000256" key="1">
    <source>
        <dbReference type="SAM" id="Phobius"/>
    </source>
</evidence>
<dbReference type="AlphaFoldDB" id="A0A3B0UKK9"/>
<evidence type="ECO:0000313" key="2">
    <source>
        <dbReference type="EMBL" id="VAW31258.1"/>
    </source>
</evidence>
<protein>
    <submittedName>
        <fullName evidence="2">Uncharacterized protein</fullName>
    </submittedName>
</protein>
<name>A0A3B0UKK9_9ZZZZ</name>
<keyword evidence="1" id="KW-0472">Membrane</keyword>
<accession>A0A3B0UKK9</accession>
<feature type="transmembrane region" description="Helical" evidence="1">
    <location>
        <begin position="68"/>
        <end position="87"/>
    </location>
</feature>
<keyword evidence="1" id="KW-0812">Transmembrane</keyword>
<sequence length="91" mass="10508">MTKLNDFIQLKTAQGTAVHTPHHTLIPESQALTIRFPYGGIVWQRPTAVLIQENNQLRRYPITDITRIVVWSLLSFSLLFPLLLRIIRSTK</sequence>
<dbReference type="EMBL" id="UOEU01000188">
    <property type="protein sequence ID" value="VAW31258.1"/>
    <property type="molecule type" value="Genomic_DNA"/>
</dbReference>
<keyword evidence="1" id="KW-1133">Transmembrane helix</keyword>